<feature type="compositionally biased region" description="Low complexity" evidence="1">
    <location>
        <begin position="413"/>
        <end position="435"/>
    </location>
</feature>
<gene>
    <name evidence="3" type="ORF">SAPIO_CDS1723</name>
</gene>
<dbReference type="GeneID" id="27720795"/>
<feature type="region of interest" description="Disordered" evidence="1">
    <location>
        <begin position="363"/>
        <end position="435"/>
    </location>
</feature>
<feature type="compositionally biased region" description="Acidic residues" evidence="1">
    <location>
        <begin position="387"/>
        <end position="412"/>
    </location>
</feature>
<feature type="domain" description="DUF1996" evidence="2">
    <location>
        <begin position="40"/>
        <end position="303"/>
    </location>
</feature>
<dbReference type="HOGENOM" id="CLU_014722_5_2_1"/>
<dbReference type="PANTHER" id="PTHR43662:SF11">
    <property type="entry name" value="WSC DOMAIN-CONTAINING PROTEIN"/>
    <property type="match status" value="1"/>
</dbReference>
<evidence type="ECO:0000313" key="4">
    <source>
        <dbReference type="Proteomes" id="UP000028545"/>
    </source>
</evidence>
<sequence>MKLSTIMGAAMFGAALAAKDSRTFSVMRFNGKEIFNGRLDPIVNPGTTSIHEHTVFGGSAFGPDATGESLSQSKCTSAKLKGDKSAYWAPRLYFHDKAAGTFEAVPVFYTNIYYFFEATDDDIVAFPRGLSILAGDASTRTAPSTGSIGNLDPSNGPVNNVLWTCPRANYDTPAWPAGSDGTTAGIQDPNNKGQGVGFPTQYCDGFASPLRADIHFPSCYNPKAGLTNYKENMAWPSSEGASAGGRTNCPEGYIHVPHLFMEVYWDTPKFSDRWTPGNGEQPFVLSNGDVTGYSLHADFLAAWDEDLLQNIIDNCNSAHDGMEACPGVEAHINTEECECENAATFRTTGSGAISELPGNNPLSGFSYGAAPAQSSPAPVDTPTQNSSEDESSEEETVDDSDAESQPEPESPVDDSPAPAPATTLAPKPTKDPLCVTRTKTVVETVTVYEDVVPTEAAKKRRHMHMHAARHGARMS</sequence>
<reference evidence="3 4" key="1">
    <citation type="journal article" date="2014" name="Genome Announc.">
        <title>Draft genome sequence of the pathogenic fungus Scedosporium apiospermum.</title>
        <authorList>
            <person name="Vandeputte P."/>
            <person name="Ghamrawi S."/>
            <person name="Rechenmann M."/>
            <person name="Iltis A."/>
            <person name="Giraud S."/>
            <person name="Fleury M."/>
            <person name="Thornton C."/>
            <person name="Delhaes L."/>
            <person name="Meyer W."/>
            <person name="Papon N."/>
            <person name="Bouchara J.P."/>
        </authorList>
    </citation>
    <scope>NUCLEOTIDE SEQUENCE [LARGE SCALE GENOMIC DNA]</scope>
    <source>
        <strain evidence="3 4">IHEM 14462</strain>
    </source>
</reference>
<name>A0A084GDL2_PSEDA</name>
<evidence type="ECO:0000259" key="2">
    <source>
        <dbReference type="Pfam" id="PF09362"/>
    </source>
</evidence>
<feature type="compositionally biased region" description="Polar residues" evidence="1">
    <location>
        <begin position="372"/>
        <end position="385"/>
    </location>
</feature>
<keyword evidence="4" id="KW-1185">Reference proteome</keyword>
<dbReference type="AlphaFoldDB" id="A0A084GDL2"/>
<dbReference type="RefSeq" id="XP_016645223.1">
    <property type="nucleotide sequence ID" value="XM_016784926.1"/>
</dbReference>
<dbReference type="Pfam" id="PF09362">
    <property type="entry name" value="DUF1996"/>
    <property type="match status" value="1"/>
</dbReference>
<accession>A0A084GDL2</accession>
<dbReference type="VEuPathDB" id="FungiDB:SAPIO_CDS1723"/>
<dbReference type="PANTHER" id="PTHR43662">
    <property type="match status" value="1"/>
</dbReference>
<organism evidence="3 4">
    <name type="scientific">Pseudallescheria apiosperma</name>
    <name type="common">Scedosporium apiospermum</name>
    <dbReference type="NCBI Taxonomy" id="563466"/>
    <lineage>
        <taxon>Eukaryota</taxon>
        <taxon>Fungi</taxon>
        <taxon>Dikarya</taxon>
        <taxon>Ascomycota</taxon>
        <taxon>Pezizomycotina</taxon>
        <taxon>Sordariomycetes</taxon>
        <taxon>Hypocreomycetidae</taxon>
        <taxon>Microascales</taxon>
        <taxon>Microascaceae</taxon>
        <taxon>Scedosporium</taxon>
    </lineage>
</organism>
<dbReference type="OMA" id="EYGGQCY"/>
<dbReference type="EMBL" id="JOWA01000077">
    <property type="protein sequence ID" value="KEZ45424.1"/>
    <property type="molecule type" value="Genomic_DNA"/>
</dbReference>
<dbReference type="InterPro" id="IPR018535">
    <property type="entry name" value="DUF1996"/>
</dbReference>
<proteinExistence type="predicted"/>
<evidence type="ECO:0000313" key="3">
    <source>
        <dbReference type="EMBL" id="KEZ45424.1"/>
    </source>
</evidence>
<protein>
    <recommendedName>
        <fullName evidence="2">DUF1996 domain-containing protein</fullName>
    </recommendedName>
</protein>
<evidence type="ECO:0000256" key="1">
    <source>
        <dbReference type="SAM" id="MobiDB-lite"/>
    </source>
</evidence>
<dbReference type="Proteomes" id="UP000028545">
    <property type="component" value="Unassembled WGS sequence"/>
</dbReference>
<comment type="caution">
    <text evidence="3">The sequence shown here is derived from an EMBL/GenBank/DDBJ whole genome shotgun (WGS) entry which is preliminary data.</text>
</comment>
<dbReference type="OrthoDB" id="74764at2759"/>
<dbReference type="KEGG" id="sapo:SAPIO_CDS1723"/>